<accession>A0A1G6DQ64</accession>
<keyword evidence="1" id="KW-0472">Membrane</keyword>
<proteinExistence type="predicted"/>
<evidence type="ECO:0000313" key="4">
    <source>
        <dbReference type="EMBL" id="SDB47357.1"/>
    </source>
</evidence>
<sequence length="87" mass="8344">MKATTAVLACLLTAATLSGCVSTRAERGAVIGGVSGAAVGAIAGGSVGGAAIGGAAGAVAGYVIGKNTKPCWRTNIFGQRYKGWCIG</sequence>
<dbReference type="Pfam" id="PF13441">
    <property type="entry name" value="Gly-zipper_YMGG"/>
    <property type="match status" value="1"/>
</dbReference>
<name>A0A1G6DQ64_9HYPH</name>
<keyword evidence="5" id="KW-1185">Reference proteome</keyword>
<feature type="chain" id="PRO_5011506090" evidence="2">
    <location>
        <begin position="26"/>
        <end position="87"/>
    </location>
</feature>
<dbReference type="EMBL" id="FMXQ01000008">
    <property type="protein sequence ID" value="SDB47357.1"/>
    <property type="molecule type" value="Genomic_DNA"/>
</dbReference>
<feature type="signal peptide" evidence="2">
    <location>
        <begin position="1"/>
        <end position="25"/>
    </location>
</feature>
<keyword evidence="1" id="KW-0812">Transmembrane</keyword>
<organism evidence="4 5">
    <name type="scientific">Bauldia litoralis</name>
    <dbReference type="NCBI Taxonomy" id="665467"/>
    <lineage>
        <taxon>Bacteria</taxon>
        <taxon>Pseudomonadati</taxon>
        <taxon>Pseudomonadota</taxon>
        <taxon>Alphaproteobacteria</taxon>
        <taxon>Hyphomicrobiales</taxon>
        <taxon>Kaistiaceae</taxon>
        <taxon>Bauldia</taxon>
    </lineage>
</organism>
<evidence type="ECO:0000256" key="2">
    <source>
        <dbReference type="SAM" id="SignalP"/>
    </source>
</evidence>
<feature type="domain" description="YMGG-like Gly-zipper" evidence="3">
    <location>
        <begin position="24"/>
        <end position="66"/>
    </location>
</feature>
<evidence type="ECO:0000259" key="3">
    <source>
        <dbReference type="Pfam" id="PF13441"/>
    </source>
</evidence>
<dbReference type="RefSeq" id="WP_090878549.1">
    <property type="nucleotide sequence ID" value="NZ_FMXQ01000008.1"/>
</dbReference>
<protein>
    <submittedName>
        <fullName evidence="4">Glycine zipper</fullName>
    </submittedName>
</protein>
<dbReference type="AlphaFoldDB" id="A0A1G6DQ64"/>
<keyword evidence="2" id="KW-0732">Signal</keyword>
<dbReference type="PROSITE" id="PS51257">
    <property type="entry name" value="PROKAR_LIPOPROTEIN"/>
    <property type="match status" value="1"/>
</dbReference>
<gene>
    <name evidence="4" type="ORF">SAMN02982931_03631</name>
</gene>
<dbReference type="InterPro" id="IPR027367">
    <property type="entry name" value="Gly-zipper_YMGG"/>
</dbReference>
<keyword evidence="1" id="KW-1133">Transmembrane helix</keyword>
<evidence type="ECO:0000313" key="5">
    <source>
        <dbReference type="Proteomes" id="UP000199071"/>
    </source>
</evidence>
<dbReference type="Proteomes" id="UP000199071">
    <property type="component" value="Unassembled WGS sequence"/>
</dbReference>
<dbReference type="STRING" id="665467.SAMN02982931_03631"/>
<evidence type="ECO:0000256" key="1">
    <source>
        <dbReference type="SAM" id="Phobius"/>
    </source>
</evidence>
<reference evidence="4 5" key="1">
    <citation type="submission" date="2016-10" db="EMBL/GenBank/DDBJ databases">
        <authorList>
            <person name="de Groot N.N."/>
        </authorList>
    </citation>
    <scope>NUCLEOTIDE SEQUENCE [LARGE SCALE GENOMIC DNA]</scope>
    <source>
        <strain evidence="4 5">ATCC 35022</strain>
    </source>
</reference>
<feature type="transmembrane region" description="Helical" evidence="1">
    <location>
        <begin position="41"/>
        <end position="64"/>
    </location>
</feature>